<evidence type="ECO:0000313" key="3">
    <source>
        <dbReference type="Proteomes" id="UP000029981"/>
    </source>
</evidence>
<accession>A0A0A0LKL1</accession>
<keyword evidence="1" id="KW-1133">Transmembrane helix</keyword>
<reference evidence="2 3" key="3">
    <citation type="journal article" date="2010" name="BMC Genomics">
        <title>Transcriptome sequencing and comparative analysis of cucumber flowers with different sex types.</title>
        <authorList>
            <person name="Guo S."/>
            <person name="Zheng Y."/>
            <person name="Joung J.G."/>
            <person name="Liu S."/>
            <person name="Zhang Z."/>
            <person name="Crasta O.R."/>
            <person name="Sobral B.W."/>
            <person name="Xu Y."/>
            <person name="Huang S."/>
            <person name="Fei Z."/>
        </authorList>
    </citation>
    <scope>NUCLEOTIDE SEQUENCE [LARGE SCALE GENOMIC DNA]</scope>
    <source>
        <strain evidence="3">cv. 9930</strain>
    </source>
</reference>
<evidence type="ECO:0000313" key="2">
    <source>
        <dbReference type="EMBL" id="KGN61584.1"/>
    </source>
</evidence>
<evidence type="ECO:0000256" key="1">
    <source>
        <dbReference type="SAM" id="Phobius"/>
    </source>
</evidence>
<dbReference type="Gramene" id="KGN61584">
    <property type="protein sequence ID" value="KGN61584"/>
    <property type="gene ID" value="Csa_2G173030"/>
</dbReference>
<feature type="transmembrane region" description="Helical" evidence="1">
    <location>
        <begin position="30"/>
        <end position="58"/>
    </location>
</feature>
<reference evidence="2 3" key="2">
    <citation type="journal article" date="2009" name="PLoS ONE">
        <title>An integrated genetic and cytogenetic map of the cucumber genome.</title>
        <authorList>
            <person name="Ren Y."/>
            <person name="Zhang Z."/>
            <person name="Liu J."/>
            <person name="Staub J.E."/>
            <person name="Han Y."/>
            <person name="Cheng Z."/>
            <person name="Li X."/>
            <person name="Lu J."/>
            <person name="Miao H."/>
            <person name="Kang H."/>
            <person name="Xie B."/>
            <person name="Gu X."/>
            <person name="Wang X."/>
            <person name="Du Y."/>
            <person name="Jin W."/>
            <person name="Huang S."/>
        </authorList>
    </citation>
    <scope>NUCLEOTIDE SEQUENCE [LARGE SCALE GENOMIC DNA]</scope>
    <source>
        <strain evidence="3">cv. 9930</strain>
    </source>
</reference>
<organism evidence="2 3">
    <name type="scientific">Cucumis sativus</name>
    <name type="common">Cucumber</name>
    <dbReference type="NCBI Taxonomy" id="3659"/>
    <lineage>
        <taxon>Eukaryota</taxon>
        <taxon>Viridiplantae</taxon>
        <taxon>Streptophyta</taxon>
        <taxon>Embryophyta</taxon>
        <taxon>Tracheophyta</taxon>
        <taxon>Spermatophyta</taxon>
        <taxon>Magnoliopsida</taxon>
        <taxon>eudicotyledons</taxon>
        <taxon>Gunneridae</taxon>
        <taxon>Pentapetalae</taxon>
        <taxon>rosids</taxon>
        <taxon>fabids</taxon>
        <taxon>Cucurbitales</taxon>
        <taxon>Cucurbitaceae</taxon>
        <taxon>Benincaseae</taxon>
        <taxon>Cucumis</taxon>
    </lineage>
</organism>
<proteinExistence type="predicted"/>
<dbReference type="Proteomes" id="UP000029981">
    <property type="component" value="Chromosome 2"/>
</dbReference>
<sequence>MPSSKVQSLFCFGLARTDRLRSMVVDFGGLYASFVLGLYASFVLGLYASFVLGLYAYFINKLEDLSCQIYSSIFDHQNIGDGCEVFDMDLEMETGIHGILVVDLEIDSAVDFHEKISLLGPWKCFFLVLDVDSSLLEECLPVLDFLESSMRVLLSTLTFQQGSPIYWLLNEHGLVFGLKIGRSNYQLMKSVLGECLGQSLS</sequence>
<dbReference type="EMBL" id="CM002923">
    <property type="protein sequence ID" value="KGN61584.1"/>
    <property type="molecule type" value="Genomic_DNA"/>
</dbReference>
<keyword evidence="3" id="KW-1185">Reference proteome</keyword>
<name>A0A0A0LKL1_CUCSA</name>
<keyword evidence="1" id="KW-0812">Transmembrane</keyword>
<keyword evidence="1" id="KW-0472">Membrane</keyword>
<gene>
    <name evidence="2" type="ORF">Csa_2G173030</name>
</gene>
<dbReference type="AlphaFoldDB" id="A0A0A0LKL1"/>
<reference evidence="2 3" key="4">
    <citation type="journal article" date="2011" name="BMC Genomics">
        <title>RNA-Seq improves annotation of protein-coding genes in the cucumber genome.</title>
        <authorList>
            <person name="Li Z."/>
            <person name="Zhang Z."/>
            <person name="Yan P."/>
            <person name="Huang S."/>
            <person name="Fei Z."/>
            <person name="Lin K."/>
        </authorList>
    </citation>
    <scope>NUCLEOTIDE SEQUENCE [LARGE SCALE GENOMIC DNA]</scope>
    <source>
        <strain evidence="3">cv. 9930</strain>
    </source>
</reference>
<protein>
    <submittedName>
        <fullName evidence="2">Uncharacterized protein</fullName>
    </submittedName>
</protein>
<reference evidence="2 3" key="1">
    <citation type="journal article" date="2009" name="Nat. Genet.">
        <title>The genome of the cucumber, Cucumis sativus L.</title>
        <authorList>
            <person name="Huang S."/>
            <person name="Li R."/>
            <person name="Zhang Z."/>
            <person name="Li L."/>
            <person name="Gu X."/>
            <person name="Fan W."/>
            <person name="Lucas W.J."/>
            <person name="Wang X."/>
            <person name="Xie B."/>
            <person name="Ni P."/>
            <person name="Ren Y."/>
            <person name="Zhu H."/>
            <person name="Li J."/>
            <person name="Lin K."/>
            <person name="Jin W."/>
            <person name="Fei Z."/>
            <person name="Li G."/>
            <person name="Staub J."/>
            <person name="Kilian A."/>
            <person name="van der Vossen E.A."/>
            <person name="Wu Y."/>
            <person name="Guo J."/>
            <person name="He J."/>
            <person name="Jia Z."/>
            <person name="Ren Y."/>
            <person name="Tian G."/>
            <person name="Lu Y."/>
            <person name="Ruan J."/>
            <person name="Qian W."/>
            <person name="Wang M."/>
            <person name="Huang Q."/>
            <person name="Li B."/>
            <person name="Xuan Z."/>
            <person name="Cao J."/>
            <person name="Asan"/>
            <person name="Wu Z."/>
            <person name="Zhang J."/>
            <person name="Cai Q."/>
            <person name="Bai Y."/>
            <person name="Zhao B."/>
            <person name="Han Y."/>
            <person name="Li Y."/>
            <person name="Li X."/>
            <person name="Wang S."/>
            <person name="Shi Q."/>
            <person name="Liu S."/>
            <person name="Cho W.K."/>
            <person name="Kim J.Y."/>
            <person name="Xu Y."/>
            <person name="Heller-Uszynska K."/>
            <person name="Miao H."/>
            <person name="Cheng Z."/>
            <person name="Zhang S."/>
            <person name="Wu J."/>
            <person name="Yang Y."/>
            <person name="Kang H."/>
            <person name="Li M."/>
            <person name="Liang H."/>
            <person name="Ren X."/>
            <person name="Shi Z."/>
            <person name="Wen M."/>
            <person name="Jian M."/>
            <person name="Yang H."/>
            <person name="Zhang G."/>
            <person name="Yang Z."/>
            <person name="Chen R."/>
            <person name="Liu S."/>
            <person name="Li J."/>
            <person name="Ma L."/>
            <person name="Liu H."/>
            <person name="Zhou Y."/>
            <person name="Zhao J."/>
            <person name="Fang X."/>
            <person name="Li G."/>
            <person name="Fang L."/>
            <person name="Li Y."/>
            <person name="Liu D."/>
            <person name="Zheng H."/>
            <person name="Zhang Y."/>
            <person name="Qin N."/>
            <person name="Li Z."/>
            <person name="Yang G."/>
            <person name="Yang S."/>
            <person name="Bolund L."/>
            <person name="Kristiansen K."/>
            <person name="Zheng H."/>
            <person name="Li S."/>
            <person name="Zhang X."/>
            <person name="Yang H."/>
            <person name="Wang J."/>
            <person name="Sun R."/>
            <person name="Zhang B."/>
            <person name="Jiang S."/>
            <person name="Wang J."/>
            <person name="Du Y."/>
            <person name="Li S."/>
        </authorList>
    </citation>
    <scope>NUCLEOTIDE SEQUENCE [LARGE SCALE GENOMIC DNA]</scope>
    <source>
        <strain evidence="3">cv. 9930</strain>
    </source>
</reference>